<dbReference type="Proteomes" id="UP000683417">
    <property type="component" value="Unassembled WGS sequence"/>
</dbReference>
<reference evidence="1" key="1">
    <citation type="submission" date="2020-10" db="EMBL/GenBank/DDBJ databases">
        <authorList>
            <person name="Muller C M."/>
        </authorList>
    </citation>
    <scope>NUCLEOTIDE SEQUENCE</scope>
    <source>
        <strain evidence="1">THUN-12</strain>
    </source>
</reference>
<name>A0A9W4DSY6_BLUGR</name>
<accession>A0A9W4DSY6</accession>
<comment type="caution">
    <text evidence="1">The sequence shown here is derived from an EMBL/GenBank/DDBJ whole genome shotgun (WGS) entry which is preliminary data.</text>
</comment>
<dbReference type="AlphaFoldDB" id="A0A9W4DSY6"/>
<sequence>MNFAVLCQVGLIFDSVYVASFFFLLPQIHYRLSLCLLYDTL</sequence>
<evidence type="ECO:0000313" key="2">
    <source>
        <dbReference type="Proteomes" id="UP000683417"/>
    </source>
</evidence>
<organism evidence="1 2">
    <name type="scientific">Blumeria graminis f. sp. triticale</name>
    <dbReference type="NCBI Taxonomy" id="1689686"/>
    <lineage>
        <taxon>Eukaryota</taxon>
        <taxon>Fungi</taxon>
        <taxon>Dikarya</taxon>
        <taxon>Ascomycota</taxon>
        <taxon>Pezizomycotina</taxon>
        <taxon>Leotiomycetes</taxon>
        <taxon>Erysiphales</taxon>
        <taxon>Erysiphaceae</taxon>
        <taxon>Blumeria</taxon>
    </lineage>
</organism>
<dbReference type="EMBL" id="CAJHIT010000010">
    <property type="protein sequence ID" value="CAD6506081.1"/>
    <property type="molecule type" value="Genomic_DNA"/>
</dbReference>
<evidence type="ECO:0000313" key="1">
    <source>
        <dbReference type="EMBL" id="CAD6506081.1"/>
    </source>
</evidence>
<gene>
    <name evidence="1" type="ORF">BGTH12_LOCUS7439</name>
</gene>
<proteinExistence type="predicted"/>
<protein>
    <submittedName>
        <fullName evidence="1">BgTH12-07012</fullName>
    </submittedName>
</protein>